<feature type="transmembrane region" description="Helical" evidence="10">
    <location>
        <begin position="274"/>
        <end position="292"/>
    </location>
</feature>
<dbReference type="AlphaFoldDB" id="A0A8J7PMR6"/>
<evidence type="ECO:0000256" key="3">
    <source>
        <dbReference type="ARBA" id="ARBA00022692"/>
    </source>
</evidence>
<evidence type="ECO:0000256" key="1">
    <source>
        <dbReference type="ARBA" id="ARBA00004651"/>
    </source>
</evidence>
<protein>
    <recommendedName>
        <fullName evidence="10">Probable lipid II flippase MurJ</fullName>
    </recommendedName>
</protein>
<feature type="transmembrane region" description="Helical" evidence="10">
    <location>
        <begin position="479"/>
        <end position="502"/>
    </location>
</feature>
<dbReference type="GO" id="GO:0009252">
    <property type="term" value="P:peptidoglycan biosynthetic process"/>
    <property type="evidence" value="ECO:0007669"/>
    <property type="project" value="UniProtKB-UniRule"/>
</dbReference>
<organism evidence="12 13">
    <name type="scientific">Candidatus Paracaedimonas acanthamoebae</name>
    <dbReference type="NCBI Taxonomy" id="244581"/>
    <lineage>
        <taxon>Bacteria</taxon>
        <taxon>Pseudomonadati</taxon>
        <taxon>Pseudomonadota</taxon>
        <taxon>Alphaproteobacteria</taxon>
        <taxon>Holosporales</taxon>
        <taxon>Caedimonadaceae</taxon>
        <taxon>Candidatus Paracaedimonas</taxon>
    </lineage>
</organism>
<keyword evidence="2 10" id="KW-1003">Cell membrane</keyword>
<dbReference type="NCBIfam" id="TIGR01695">
    <property type="entry name" value="murJ_mviN"/>
    <property type="match status" value="1"/>
</dbReference>
<dbReference type="PANTHER" id="PTHR47019:SF1">
    <property type="entry name" value="LIPID II FLIPPASE MURJ"/>
    <property type="match status" value="1"/>
</dbReference>
<reference evidence="12" key="1">
    <citation type="submission" date="2021-02" db="EMBL/GenBank/DDBJ databases">
        <title>Thiocyanate and organic carbon inputs drive convergent selection for specific autotrophic Afipia and Thiobacillus strains within complex microbiomes.</title>
        <authorList>
            <person name="Huddy R.J."/>
            <person name="Sachdeva R."/>
            <person name="Kadzinga F."/>
            <person name="Kantor R.S."/>
            <person name="Harrison S.T.L."/>
            <person name="Banfield J.F."/>
        </authorList>
    </citation>
    <scope>NUCLEOTIDE SEQUENCE</scope>
    <source>
        <strain evidence="12">SCN18_10_11_15_R4_P_38_20</strain>
    </source>
</reference>
<dbReference type="Pfam" id="PF03023">
    <property type="entry name" value="MurJ"/>
    <property type="match status" value="1"/>
</dbReference>
<accession>A0A8J7PMR6</accession>
<dbReference type="CDD" id="cd13123">
    <property type="entry name" value="MATE_MurJ_like"/>
    <property type="match status" value="1"/>
</dbReference>
<keyword evidence="10" id="KW-0997">Cell inner membrane</keyword>
<sequence>MHLLRSVTTIAGFTAISRILGFARDILIASFLGAGPIADAFFVAFKFPNFFRRLFAEGAFNAAFVPLFARLYTSEGLEKATRYAEQIISVLFLVLVLLVAFVEVTIPWLIYILAPGFEETPERLQYAIDFTRITFPYILFISLSACLGGILNSLGRFSSAAAAPILLNISMITAMLAFNKSFPTIGHALVWGVMVAGIGQYAWLHYSAYSHGVRFKWVWPKLTSDVQNLLKTMVPGAISAGVVQVNLFVDVMIASFLPTGAVSFLFFADRLNQLPLSLIGIAMSTALLPLTAKHLQRGEIDAAVYMQNRALEYSLILTLPAATALILLAHPIISVLFERNHFGAYESLETSKVLAAFALGLPAYILIKILSTIFFAKLDTKTPLRAALFSLGTNIVCNLILIVPLKHVGIALSTALAAWINAGYLLRILTKERLIKFDERFKVRFPRIILATCLMGVFIKGLDWGLKSHFCSSYKLWHLLITILLGGMGYGISAIASKAFYWQDIGKYLTRKKLQF</sequence>
<feature type="transmembrane region" description="Helical" evidence="10">
    <location>
        <begin position="161"/>
        <end position="178"/>
    </location>
</feature>
<dbReference type="GO" id="GO:0071555">
    <property type="term" value="P:cell wall organization"/>
    <property type="evidence" value="ECO:0007669"/>
    <property type="project" value="UniProtKB-UniRule"/>
</dbReference>
<evidence type="ECO:0000256" key="10">
    <source>
        <dbReference type="HAMAP-Rule" id="MF_02078"/>
    </source>
</evidence>
<evidence type="ECO:0000256" key="9">
    <source>
        <dbReference type="ARBA" id="ARBA00061532"/>
    </source>
</evidence>
<evidence type="ECO:0000256" key="11">
    <source>
        <dbReference type="PIRNR" id="PIRNR002869"/>
    </source>
</evidence>
<evidence type="ECO:0000256" key="6">
    <source>
        <dbReference type="ARBA" id="ARBA00022989"/>
    </source>
</evidence>
<comment type="pathway">
    <text evidence="10">Cell wall biogenesis; peptidoglycan biosynthesis.</text>
</comment>
<dbReference type="PRINTS" id="PR01806">
    <property type="entry name" value="VIRFACTRMVIN"/>
</dbReference>
<dbReference type="InterPro" id="IPR051050">
    <property type="entry name" value="Lipid_II_flippase_MurJ/MviN"/>
</dbReference>
<dbReference type="GO" id="GO:0008360">
    <property type="term" value="P:regulation of cell shape"/>
    <property type="evidence" value="ECO:0007669"/>
    <property type="project" value="UniProtKB-UniRule"/>
</dbReference>
<feature type="transmembrane region" description="Helical" evidence="10">
    <location>
        <begin position="134"/>
        <end position="154"/>
    </location>
</feature>
<comment type="similarity">
    <text evidence="9 10 11">Belongs to the MurJ/MviN family.</text>
</comment>
<evidence type="ECO:0000256" key="2">
    <source>
        <dbReference type="ARBA" id="ARBA00022475"/>
    </source>
</evidence>
<dbReference type="EMBL" id="JAFKGL010000024">
    <property type="protein sequence ID" value="MBN9413438.1"/>
    <property type="molecule type" value="Genomic_DNA"/>
</dbReference>
<feature type="transmembrane region" description="Helical" evidence="10">
    <location>
        <begin position="441"/>
        <end position="459"/>
    </location>
</feature>
<keyword evidence="6 10" id="KW-1133">Transmembrane helix</keyword>
<keyword evidence="4 10" id="KW-0133">Cell shape</keyword>
<dbReference type="GO" id="GO:0034204">
    <property type="term" value="P:lipid translocation"/>
    <property type="evidence" value="ECO:0007669"/>
    <property type="project" value="TreeGrafter"/>
</dbReference>
<dbReference type="Proteomes" id="UP000664414">
    <property type="component" value="Unassembled WGS sequence"/>
</dbReference>
<evidence type="ECO:0000256" key="8">
    <source>
        <dbReference type="ARBA" id="ARBA00060041"/>
    </source>
</evidence>
<feature type="transmembrane region" description="Helical" evidence="10">
    <location>
        <begin position="353"/>
        <end position="374"/>
    </location>
</feature>
<keyword evidence="10 11" id="KW-0961">Cell wall biogenesis/degradation</keyword>
<feature type="transmembrane region" description="Helical" evidence="10">
    <location>
        <begin position="247"/>
        <end position="268"/>
    </location>
</feature>
<feature type="transmembrane region" description="Helical" evidence="10">
    <location>
        <begin position="313"/>
        <end position="333"/>
    </location>
</feature>
<feature type="transmembrane region" description="Helical" evidence="10">
    <location>
        <begin position="184"/>
        <end position="204"/>
    </location>
</feature>
<keyword evidence="10 11" id="KW-0813">Transport</keyword>
<dbReference type="UniPathway" id="UPA00219"/>
<dbReference type="PANTHER" id="PTHR47019">
    <property type="entry name" value="LIPID II FLIPPASE MURJ"/>
    <property type="match status" value="1"/>
</dbReference>
<dbReference type="HAMAP" id="MF_02078">
    <property type="entry name" value="MurJ_MviN"/>
    <property type="match status" value="1"/>
</dbReference>
<dbReference type="InterPro" id="IPR004268">
    <property type="entry name" value="MurJ"/>
</dbReference>
<evidence type="ECO:0000256" key="4">
    <source>
        <dbReference type="ARBA" id="ARBA00022960"/>
    </source>
</evidence>
<comment type="caution">
    <text evidence="12">The sequence shown here is derived from an EMBL/GenBank/DDBJ whole genome shotgun (WGS) entry which is preliminary data.</text>
</comment>
<feature type="transmembrane region" description="Helical" evidence="10">
    <location>
        <begin position="26"/>
        <end position="44"/>
    </location>
</feature>
<feature type="transmembrane region" description="Helical" evidence="10">
    <location>
        <begin position="90"/>
        <end position="114"/>
    </location>
</feature>
<evidence type="ECO:0000313" key="12">
    <source>
        <dbReference type="EMBL" id="MBN9413438.1"/>
    </source>
</evidence>
<name>A0A8J7PMR6_9PROT</name>
<proteinExistence type="inferred from homology"/>
<dbReference type="PIRSF" id="PIRSF002869">
    <property type="entry name" value="MviN"/>
    <property type="match status" value="1"/>
</dbReference>
<evidence type="ECO:0000313" key="13">
    <source>
        <dbReference type="Proteomes" id="UP000664414"/>
    </source>
</evidence>
<keyword evidence="7 10" id="KW-0472">Membrane</keyword>
<dbReference type="GO" id="GO:0015648">
    <property type="term" value="F:lipid-linked peptidoglycan transporter activity"/>
    <property type="evidence" value="ECO:0007669"/>
    <property type="project" value="UniProtKB-UniRule"/>
</dbReference>
<comment type="subcellular location">
    <subcellularLocation>
        <location evidence="10">Cell inner membrane</location>
        <topology evidence="10">Multi-pass membrane protein</topology>
    </subcellularLocation>
    <subcellularLocation>
        <location evidence="1">Cell membrane</location>
        <topology evidence="1">Multi-pass membrane protein</topology>
    </subcellularLocation>
</comment>
<feature type="transmembrane region" description="Helical" evidence="10">
    <location>
        <begin position="386"/>
        <end position="404"/>
    </location>
</feature>
<dbReference type="GO" id="GO:0005886">
    <property type="term" value="C:plasma membrane"/>
    <property type="evidence" value="ECO:0007669"/>
    <property type="project" value="UniProtKB-SubCell"/>
</dbReference>
<keyword evidence="3 10" id="KW-0812">Transmembrane</keyword>
<gene>
    <name evidence="10 12" type="primary">murJ</name>
    <name evidence="12" type="ORF">J0H12_05905</name>
</gene>
<feature type="transmembrane region" description="Helical" evidence="10">
    <location>
        <begin position="410"/>
        <end position="429"/>
    </location>
</feature>
<comment type="function">
    <text evidence="8 10 11">Involved in peptidoglycan biosynthesis. Transports lipid-linked peptidoglycan precursors from the inner to the outer leaflet of the cytoplasmic membrane.</text>
</comment>
<keyword evidence="5 10" id="KW-0573">Peptidoglycan synthesis</keyword>
<evidence type="ECO:0000256" key="5">
    <source>
        <dbReference type="ARBA" id="ARBA00022984"/>
    </source>
</evidence>
<evidence type="ECO:0000256" key="7">
    <source>
        <dbReference type="ARBA" id="ARBA00023136"/>
    </source>
</evidence>